<keyword evidence="3" id="KW-0442">Lipid degradation</keyword>
<evidence type="ECO:0000313" key="5">
    <source>
        <dbReference type="EMBL" id="TKW05955.1"/>
    </source>
</evidence>
<feature type="chain" id="PRO_5020986022" description="GDSL esterase/lipase" evidence="4">
    <location>
        <begin position="26"/>
        <end position="385"/>
    </location>
</feature>
<keyword evidence="2" id="KW-0378">Hydrolase</keyword>
<dbReference type="Gene3D" id="3.40.50.1110">
    <property type="entry name" value="SGNH hydrolase"/>
    <property type="match status" value="1"/>
</dbReference>
<dbReference type="OMA" id="GEGMCNT"/>
<dbReference type="EMBL" id="CM016558">
    <property type="protein sequence ID" value="TKW05955.1"/>
    <property type="molecule type" value="Genomic_DNA"/>
</dbReference>
<comment type="similarity">
    <text evidence="1">Belongs to the 'GDSL' lipolytic enzyme family.</text>
</comment>
<dbReference type="InterPro" id="IPR001087">
    <property type="entry name" value="GDSL"/>
</dbReference>
<evidence type="ECO:0000313" key="6">
    <source>
        <dbReference type="Proteomes" id="UP000298652"/>
    </source>
</evidence>
<dbReference type="GO" id="GO:0016788">
    <property type="term" value="F:hydrolase activity, acting on ester bonds"/>
    <property type="evidence" value="ECO:0007669"/>
    <property type="project" value="InterPro"/>
</dbReference>
<evidence type="ECO:0000256" key="3">
    <source>
        <dbReference type="ARBA" id="ARBA00022963"/>
    </source>
</evidence>
<dbReference type="SUPFAM" id="SSF52266">
    <property type="entry name" value="SGNH hydrolase"/>
    <property type="match status" value="1"/>
</dbReference>
<gene>
    <name evidence="5" type="ORF">SEVIR_7G210200v2</name>
</gene>
<reference evidence="5" key="1">
    <citation type="submission" date="2019-03" db="EMBL/GenBank/DDBJ databases">
        <title>WGS assembly of Setaria viridis.</title>
        <authorList>
            <person name="Huang P."/>
            <person name="Jenkins J."/>
            <person name="Grimwood J."/>
            <person name="Barry K."/>
            <person name="Healey A."/>
            <person name="Mamidi S."/>
            <person name="Sreedasyam A."/>
            <person name="Shu S."/>
            <person name="Feldman M."/>
            <person name="Wu J."/>
            <person name="Yu Y."/>
            <person name="Chen C."/>
            <person name="Johnson J."/>
            <person name="Rokhsar D."/>
            <person name="Baxter I."/>
            <person name="Schmutz J."/>
            <person name="Brutnell T."/>
            <person name="Kellogg E."/>
        </authorList>
    </citation>
    <scope>NUCLEOTIDE SEQUENCE [LARGE SCALE GENOMIC DNA]</scope>
</reference>
<sequence>MASRRGSLALVVLCSLLVLAPHGAAKKPRLVPAMFVFGDSLVDVGNNNHLAQCNLSCKANYAPYGIDLPCRSPTGRFSNGYNMADQLAQLLGFAKSPPPFLSLSNASVYQRMSTGGINFASGGSGLLPETGFNTCGEVIPMSEQVGNFTSLVRRRSGSGRDRTEADLISKSLIFISVGSNDLFEYADNFTQANVSDPSRNDTEFLQRLIASYTGYVKDLYAAGATKFSVLSPSLVGCCPFQRAVAKQFNGSEQQSGCLGLANNLSRQLHPMIASMLQDLSLELPGMNYSLGDAIEMAEFVFKRPRTRDYNFTTLDRPCCGSGEFGEGMCNTWDPLCQNRSSYFFWDRFHPTDAASAITANELFNDTGHFVSPINVQQLVAPGPRP</sequence>
<dbReference type="PANTHER" id="PTHR45648">
    <property type="entry name" value="GDSL LIPASE/ACYLHYDROLASE FAMILY PROTEIN (AFU_ORTHOLOGUE AFUA_4G14700)"/>
    <property type="match status" value="1"/>
</dbReference>
<accession>A0A4U6TWB8</accession>
<dbReference type="CDD" id="cd01837">
    <property type="entry name" value="SGNH_plant_lipase_like"/>
    <property type="match status" value="1"/>
</dbReference>
<evidence type="ECO:0000256" key="4">
    <source>
        <dbReference type="SAM" id="SignalP"/>
    </source>
</evidence>
<dbReference type="InterPro" id="IPR035669">
    <property type="entry name" value="SGNH_plant_lipase-like"/>
</dbReference>
<evidence type="ECO:0008006" key="7">
    <source>
        <dbReference type="Google" id="ProtNLM"/>
    </source>
</evidence>
<protein>
    <recommendedName>
        <fullName evidence="7">GDSL esterase/lipase</fullName>
    </recommendedName>
</protein>
<feature type="signal peptide" evidence="4">
    <location>
        <begin position="1"/>
        <end position="25"/>
    </location>
</feature>
<name>A0A4U6TWB8_SETVI</name>
<dbReference type="Proteomes" id="UP000298652">
    <property type="component" value="Chromosome 7"/>
</dbReference>
<dbReference type="Gramene" id="TKW05955">
    <property type="protein sequence ID" value="TKW05955"/>
    <property type="gene ID" value="SEVIR_7G210200v2"/>
</dbReference>
<proteinExistence type="inferred from homology"/>
<dbReference type="InterPro" id="IPR051058">
    <property type="entry name" value="GDSL_Est/Lipase"/>
</dbReference>
<dbReference type="AlphaFoldDB" id="A0A4U6TWB8"/>
<organism evidence="5 6">
    <name type="scientific">Setaria viridis</name>
    <name type="common">Green bristlegrass</name>
    <name type="synonym">Setaria italica subsp. viridis</name>
    <dbReference type="NCBI Taxonomy" id="4556"/>
    <lineage>
        <taxon>Eukaryota</taxon>
        <taxon>Viridiplantae</taxon>
        <taxon>Streptophyta</taxon>
        <taxon>Embryophyta</taxon>
        <taxon>Tracheophyta</taxon>
        <taxon>Spermatophyta</taxon>
        <taxon>Magnoliopsida</taxon>
        <taxon>Liliopsida</taxon>
        <taxon>Poales</taxon>
        <taxon>Poaceae</taxon>
        <taxon>PACMAD clade</taxon>
        <taxon>Panicoideae</taxon>
        <taxon>Panicodae</taxon>
        <taxon>Paniceae</taxon>
        <taxon>Cenchrinae</taxon>
        <taxon>Setaria</taxon>
    </lineage>
</organism>
<dbReference type="InterPro" id="IPR036514">
    <property type="entry name" value="SGNH_hydro_sf"/>
</dbReference>
<keyword evidence="4" id="KW-0732">Signal</keyword>
<dbReference type="PANTHER" id="PTHR45648:SF57">
    <property type="entry name" value="GDSL ESTERASE_LIPASE"/>
    <property type="match status" value="1"/>
</dbReference>
<evidence type="ECO:0000256" key="1">
    <source>
        <dbReference type="ARBA" id="ARBA00008668"/>
    </source>
</evidence>
<dbReference type="Pfam" id="PF00657">
    <property type="entry name" value="Lipase_GDSL"/>
    <property type="match status" value="1"/>
</dbReference>
<dbReference type="GO" id="GO:0016042">
    <property type="term" value="P:lipid catabolic process"/>
    <property type="evidence" value="ECO:0007669"/>
    <property type="project" value="UniProtKB-KW"/>
</dbReference>
<evidence type="ECO:0000256" key="2">
    <source>
        <dbReference type="ARBA" id="ARBA00022801"/>
    </source>
</evidence>
<keyword evidence="6" id="KW-1185">Reference proteome</keyword>
<keyword evidence="3" id="KW-0443">Lipid metabolism</keyword>